<dbReference type="Pfam" id="PF26640">
    <property type="entry name" value="DUF8212"/>
    <property type="match status" value="1"/>
</dbReference>
<dbReference type="STRING" id="1460663.A0A177CNF2"/>
<protein>
    <submittedName>
        <fullName evidence="3">HET-domain-containing protein</fullName>
    </submittedName>
</protein>
<evidence type="ECO:0000259" key="1">
    <source>
        <dbReference type="Pfam" id="PF06985"/>
    </source>
</evidence>
<dbReference type="InParanoid" id="A0A177CNF2"/>
<dbReference type="InterPro" id="IPR058525">
    <property type="entry name" value="DUF8212"/>
</dbReference>
<sequence>MRLIDVRDGSFKEFIGSQIPEYAILSHTWEDEEVSYKDVIDNVHKRKKSFAKIEATCAIAASQGIGWAWVDTCCIDKSSSAELTEAINSMYRWYQRSKICYAYLADLPRSEPLEEALPKCRWFTRGWTLQELIAPDSVIFYDEEWNIRGNKHTLMDQLSAITGIGGRILGNTMPLSAVAVAERMSWAARRRTTRIEDTAYCLLGIFDVNMPLLYGEEEKAFGRLQEEIIKTRADRSIFAWSLPQEEEASADGANTRTLCGVFAASPAMFENATCYSQTVVHWEHLELPWPGRRIFHHQQR</sequence>
<dbReference type="InterPro" id="IPR010730">
    <property type="entry name" value="HET"/>
</dbReference>
<evidence type="ECO:0000313" key="4">
    <source>
        <dbReference type="Proteomes" id="UP000077069"/>
    </source>
</evidence>
<feature type="domain" description="Heterokaryon incompatibility" evidence="1">
    <location>
        <begin position="22"/>
        <end position="106"/>
    </location>
</feature>
<gene>
    <name evidence="3" type="ORF">CC84DRAFT_1185721</name>
</gene>
<reference evidence="3 4" key="1">
    <citation type="submission" date="2016-05" db="EMBL/GenBank/DDBJ databases">
        <title>Comparative analysis of secretome profiles of manganese(II)-oxidizing ascomycete fungi.</title>
        <authorList>
            <consortium name="DOE Joint Genome Institute"/>
            <person name="Zeiner C.A."/>
            <person name="Purvine S.O."/>
            <person name="Zink E.M."/>
            <person name="Wu S."/>
            <person name="Pasa-Tolic L."/>
            <person name="Chaput D.L."/>
            <person name="Haridas S."/>
            <person name="Grigoriev I.V."/>
            <person name="Santelli C.M."/>
            <person name="Hansel C.M."/>
        </authorList>
    </citation>
    <scope>NUCLEOTIDE SEQUENCE [LARGE SCALE GENOMIC DNA]</scope>
    <source>
        <strain evidence="3 4">AP3s5-JAC2a</strain>
    </source>
</reference>
<name>A0A177CNF2_9PLEO</name>
<dbReference type="OrthoDB" id="674604at2759"/>
<dbReference type="GeneID" id="28764302"/>
<dbReference type="Pfam" id="PF06985">
    <property type="entry name" value="HET"/>
    <property type="match status" value="1"/>
</dbReference>
<dbReference type="EMBL" id="KV441550">
    <property type="protein sequence ID" value="OAG09065.1"/>
    <property type="molecule type" value="Genomic_DNA"/>
</dbReference>
<proteinExistence type="predicted"/>
<dbReference type="PANTHER" id="PTHR10622:SF12">
    <property type="entry name" value="HET DOMAIN-CONTAINING PROTEIN"/>
    <property type="match status" value="1"/>
</dbReference>
<evidence type="ECO:0000259" key="2">
    <source>
        <dbReference type="Pfam" id="PF26640"/>
    </source>
</evidence>
<feature type="domain" description="DUF8212" evidence="2">
    <location>
        <begin position="219"/>
        <end position="245"/>
    </location>
</feature>
<evidence type="ECO:0000313" key="3">
    <source>
        <dbReference type="EMBL" id="OAG09065.1"/>
    </source>
</evidence>
<organism evidence="3 4">
    <name type="scientific">Paraphaeosphaeria sporulosa</name>
    <dbReference type="NCBI Taxonomy" id="1460663"/>
    <lineage>
        <taxon>Eukaryota</taxon>
        <taxon>Fungi</taxon>
        <taxon>Dikarya</taxon>
        <taxon>Ascomycota</taxon>
        <taxon>Pezizomycotina</taxon>
        <taxon>Dothideomycetes</taxon>
        <taxon>Pleosporomycetidae</taxon>
        <taxon>Pleosporales</taxon>
        <taxon>Massarineae</taxon>
        <taxon>Didymosphaeriaceae</taxon>
        <taxon>Paraphaeosphaeria</taxon>
    </lineage>
</organism>
<dbReference type="RefSeq" id="XP_018039430.1">
    <property type="nucleotide sequence ID" value="XM_018180816.1"/>
</dbReference>
<dbReference type="PANTHER" id="PTHR10622">
    <property type="entry name" value="HET DOMAIN-CONTAINING PROTEIN"/>
    <property type="match status" value="1"/>
</dbReference>
<dbReference type="AlphaFoldDB" id="A0A177CNF2"/>
<dbReference type="Proteomes" id="UP000077069">
    <property type="component" value="Unassembled WGS sequence"/>
</dbReference>
<keyword evidence="4" id="KW-1185">Reference proteome</keyword>
<accession>A0A177CNF2</accession>